<feature type="compositionally biased region" description="Polar residues" evidence="1">
    <location>
        <begin position="1"/>
        <end position="11"/>
    </location>
</feature>
<dbReference type="AlphaFoldDB" id="A0A5S6QHT4"/>
<sequence length="111" mass="11873">MNGRSQRSSKPLPNAIHRHKEVDGRKTAASSSTCETSLSKLRQGRKGLPGKPTEEERSNNAGLDKHSCTVELAFTKPIAASFPCRDFGTVVSPCGHVRLDVVLLPCDCGAA</sequence>
<protein>
    <submittedName>
        <fullName evidence="3">Uncharacterized protein</fullName>
    </submittedName>
</protein>
<name>A0A5S6QHT4_TRIMR</name>
<dbReference type="Proteomes" id="UP000046395">
    <property type="component" value="Unassembled WGS sequence"/>
</dbReference>
<proteinExistence type="predicted"/>
<evidence type="ECO:0000313" key="2">
    <source>
        <dbReference type="Proteomes" id="UP000046395"/>
    </source>
</evidence>
<evidence type="ECO:0000313" key="3">
    <source>
        <dbReference type="WBParaSite" id="TMUE_2000006417.1"/>
    </source>
</evidence>
<evidence type="ECO:0000256" key="1">
    <source>
        <dbReference type="SAM" id="MobiDB-lite"/>
    </source>
</evidence>
<reference evidence="3" key="1">
    <citation type="submission" date="2019-12" db="UniProtKB">
        <authorList>
            <consortium name="WormBaseParasite"/>
        </authorList>
    </citation>
    <scope>IDENTIFICATION</scope>
</reference>
<feature type="region of interest" description="Disordered" evidence="1">
    <location>
        <begin position="1"/>
        <end position="62"/>
    </location>
</feature>
<accession>A0A5S6QHT4</accession>
<feature type="compositionally biased region" description="Basic and acidic residues" evidence="1">
    <location>
        <begin position="52"/>
        <end position="62"/>
    </location>
</feature>
<feature type="compositionally biased region" description="Polar residues" evidence="1">
    <location>
        <begin position="28"/>
        <end position="40"/>
    </location>
</feature>
<organism evidence="2 3">
    <name type="scientific">Trichuris muris</name>
    <name type="common">Mouse whipworm</name>
    <dbReference type="NCBI Taxonomy" id="70415"/>
    <lineage>
        <taxon>Eukaryota</taxon>
        <taxon>Metazoa</taxon>
        <taxon>Ecdysozoa</taxon>
        <taxon>Nematoda</taxon>
        <taxon>Enoplea</taxon>
        <taxon>Dorylaimia</taxon>
        <taxon>Trichinellida</taxon>
        <taxon>Trichuridae</taxon>
        <taxon>Trichuris</taxon>
    </lineage>
</organism>
<keyword evidence="2" id="KW-1185">Reference proteome</keyword>
<dbReference type="WBParaSite" id="TMUE_2000006417.1">
    <property type="protein sequence ID" value="TMUE_2000006417.1"/>
    <property type="gene ID" value="WBGene00299591"/>
</dbReference>